<keyword evidence="2" id="KW-1185">Reference proteome</keyword>
<evidence type="ECO:0000313" key="2">
    <source>
        <dbReference type="Proteomes" id="UP001235939"/>
    </source>
</evidence>
<name>A0ABY6JWU4_9ARAC</name>
<dbReference type="InterPro" id="IPR011989">
    <property type="entry name" value="ARM-like"/>
</dbReference>
<proteinExistence type="predicted"/>
<gene>
    <name evidence="1" type="ORF">LAZ67_1003311</name>
</gene>
<dbReference type="EMBL" id="CP092863">
    <property type="protein sequence ID" value="UYV61071.1"/>
    <property type="molecule type" value="Genomic_DNA"/>
</dbReference>
<dbReference type="Gene3D" id="1.25.10.10">
    <property type="entry name" value="Leucine-rich Repeat Variant"/>
    <property type="match status" value="1"/>
</dbReference>
<accession>A0ABY6JWU4</accession>
<dbReference type="Proteomes" id="UP001235939">
    <property type="component" value="Chromosome 01"/>
</dbReference>
<sequence>MFSLGRADCYRANPQVADRGTTFRYEGSSETSRITLTNKQSWTNSSIVRKRRKTSLKILSSTDPVDRPQQLSHSRYTEGKASDRIQLMSLFGQPMQYLFKSIVEVSSYPLNEVNYSFLKVAAQVLVGLGLQLCAVWGIKLRPLMVSAGDVSSSFLSPLNHIRVSSCDPDGVFWGCVLFFLISTQSYQGIKLVELVHGVCWGCVFFFLISTQSYQGIKLVELVNGVCWGCVFFFLISTQSYQGIKLVELVNGVCWGCVFFLISTQSH</sequence>
<organism evidence="1 2">
    <name type="scientific">Cordylochernes scorpioides</name>
    <dbReference type="NCBI Taxonomy" id="51811"/>
    <lineage>
        <taxon>Eukaryota</taxon>
        <taxon>Metazoa</taxon>
        <taxon>Ecdysozoa</taxon>
        <taxon>Arthropoda</taxon>
        <taxon>Chelicerata</taxon>
        <taxon>Arachnida</taxon>
        <taxon>Pseudoscorpiones</taxon>
        <taxon>Cheliferoidea</taxon>
        <taxon>Chernetidae</taxon>
        <taxon>Cordylochernes</taxon>
    </lineage>
</organism>
<protein>
    <submittedName>
        <fullName evidence="1">Uncharacterized protein</fullName>
    </submittedName>
</protein>
<reference evidence="1 2" key="1">
    <citation type="submission" date="2022-01" db="EMBL/GenBank/DDBJ databases">
        <title>A chromosomal length assembly of Cordylochernes scorpioides.</title>
        <authorList>
            <person name="Zeh D."/>
            <person name="Zeh J."/>
        </authorList>
    </citation>
    <scope>NUCLEOTIDE SEQUENCE [LARGE SCALE GENOMIC DNA]</scope>
    <source>
        <strain evidence="1">IN4F17</strain>
        <tissue evidence="1">Whole Body</tissue>
    </source>
</reference>
<evidence type="ECO:0000313" key="1">
    <source>
        <dbReference type="EMBL" id="UYV61071.1"/>
    </source>
</evidence>